<sequence length="307" mass="33696">MAPSACLLLLLLLGIAQALPVEEKEGHGEGGEEGDAESHKGGDEDDFVDFTTKILTSNNNTDKFLLEGDLVAPTNRNAMKCWYNSCFWSKASNGLVMIPYVIDSEYSPWEVATIEGAMGAFSDRTCIRFVRRTNEYDFISVVSRNGCYSELGRKGGQQELSINRGGCMYSGIVQHELNHALGFQHEHTRSDRDSYVQINWQNIIPASAYNFNKHDTNNLNTPYDYSSIMHYGRVVVGGVQVVGVVLVEVVGTSWDDVLPVDPDVAISVAPGLLMLEAQSVVELVLDDAAIHATSLVERQLLLSSLSS</sequence>
<protein>
    <recommendedName>
        <fullName evidence="13">Metalloendopeptidase</fullName>
        <ecNumber evidence="13">3.4.24.-</ecNumber>
    </recommendedName>
</protein>
<evidence type="ECO:0000256" key="8">
    <source>
        <dbReference type="ARBA" id="ARBA00023157"/>
    </source>
</evidence>
<keyword evidence="1 12" id="KW-0645">Protease</keyword>
<dbReference type="GeneTree" id="ENSGT00940000161051"/>
<feature type="binding site" evidence="12">
    <location>
        <position position="175"/>
    </location>
    <ligand>
        <name>Zn(2+)</name>
        <dbReference type="ChEBI" id="CHEBI:29105"/>
        <note>catalytic</note>
    </ligand>
</feature>
<evidence type="ECO:0000256" key="13">
    <source>
        <dbReference type="RuleBase" id="RU361183"/>
    </source>
</evidence>
<feature type="binding site" evidence="12">
    <location>
        <position position="179"/>
    </location>
    <ligand>
        <name>Zn(2+)</name>
        <dbReference type="ChEBI" id="CHEBI:29105"/>
        <note>catalytic</note>
    </ligand>
</feature>
<evidence type="ECO:0000256" key="1">
    <source>
        <dbReference type="ARBA" id="ARBA00022670"/>
    </source>
</evidence>
<dbReference type="PANTHER" id="PTHR10127:SF839">
    <property type="entry name" value="HATCHING ENZYME 1.2-RELATED"/>
    <property type="match status" value="1"/>
</dbReference>
<dbReference type="SMART" id="SM00235">
    <property type="entry name" value="ZnMc"/>
    <property type="match status" value="1"/>
</dbReference>
<dbReference type="EC" id="3.4.24.-" evidence="13"/>
<dbReference type="Pfam" id="PF01400">
    <property type="entry name" value="Astacin"/>
    <property type="match status" value="1"/>
</dbReference>
<dbReference type="Gene3D" id="3.40.390.10">
    <property type="entry name" value="Collagenase (Catalytic Domain)"/>
    <property type="match status" value="1"/>
</dbReference>
<dbReference type="PRINTS" id="PR00480">
    <property type="entry name" value="ASTACIN"/>
</dbReference>
<keyword evidence="10" id="KW-0968">Cytoplasmic vesicle</keyword>
<evidence type="ECO:0000256" key="4">
    <source>
        <dbReference type="ARBA" id="ARBA00022801"/>
    </source>
</evidence>
<dbReference type="STRING" id="30732.ENSOMEP00000033203"/>
<dbReference type="GO" id="GO:0006508">
    <property type="term" value="P:proteolysis"/>
    <property type="evidence" value="ECO:0007669"/>
    <property type="project" value="UniProtKB-KW"/>
</dbReference>
<name>A0A3B3DSW0_ORYME</name>
<feature type="active site" evidence="12">
    <location>
        <position position="176"/>
    </location>
</feature>
<evidence type="ECO:0000256" key="3">
    <source>
        <dbReference type="ARBA" id="ARBA00022729"/>
    </source>
</evidence>
<keyword evidence="6 12" id="KW-0482">Metalloprotease</keyword>
<feature type="region of interest" description="Disordered" evidence="14">
    <location>
        <begin position="23"/>
        <end position="43"/>
    </location>
</feature>
<dbReference type="InterPro" id="IPR006026">
    <property type="entry name" value="Peptidase_Metallo"/>
</dbReference>
<comment type="caution">
    <text evidence="12">Lacks conserved residue(s) required for the propagation of feature annotation.</text>
</comment>
<evidence type="ECO:0000256" key="12">
    <source>
        <dbReference type="PROSITE-ProRule" id="PRU01211"/>
    </source>
</evidence>
<dbReference type="PROSITE" id="PS51864">
    <property type="entry name" value="ASTACIN"/>
    <property type="match status" value="1"/>
</dbReference>
<evidence type="ECO:0000313" key="17">
    <source>
        <dbReference type="Proteomes" id="UP000261560"/>
    </source>
</evidence>
<reference evidence="16" key="1">
    <citation type="submission" date="2025-08" db="UniProtKB">
        <authorList>
            <consortium name="Ensembl"/>
        </authorList>
    </citation>
    <scope>IDENTIFICATION</scope>
</reference>
<dbReference type="GO" id="GO:0042588">
    <property type="term" value="C:zymogen granule"/>
    <property type="evidence" value="ECO:0007669"/>
    <property type="project" value="UniProtKB-SubCell"/>
</dbReference>
<accession>A0A3B3DSW0</accession>
<dbReference type="AlphaFoldDB" id="A0A3B3DSW0"/>
<evidence type="ECO:0000313" key="16">
    <source>
        <dbReference type="Ensembl" id="ENSOMEP00000033203.1"/>
    </source>
</evidence>
<keyword evidence="7" id="KW-0865">Zymogen</keyword>
<evidence type="ECO:0000256" key="14">
    <source>
        <dbReference type="SAM" id="MobiDB-lite"/>
    </source>
</evidence>
<feature type="signal peptide" evidence="13">
    <location>
        <begin position="1"/>
        <end position="18"/>
    </location>
</feature>
<feature type="domain" description="Peptidase M12A" evidence="15">
    <location>
        <begin position="77"/>
        <end position="307"/>
    </location>
</feature>
<keyword evidence="4 12" id="KW-0378">Hydrolase</keyword>
<evidence type="ECO:0000256" key="11">
    <source>
        <dbReference type="ARBA" id="ARBA00024324"/>
    </source>
</evidence>
<dbReference type="OMA" id="MWENILP"/>
<evidence type="ECO:0000256" key="6">
    <source>
        <dbReference type="ARBA" id="ARBA00023049"/>
    </source>
</evidence>
<keyword evidence="17" id="KW-1185">Reference proteome</keyword>
<evidence type="ECO:0000256" key="10">
    <source>
        <dbReference type="ARBA" id="ARBA00023329"/>
    </source>
</evidence>
<dbReference type="FunFam" id="3.40.390.10:FF:000040">
    <property type="entry name" value="Metalloendopeptidase"/>
    <property type="match status" value="1"/>
</dbReference>
<organism evidence="16 17">
    <name type="scientific">Oryzias melastigma</name>
    <name type="common">Marine medaka</name>
    <dbReference type="NCBI Taxonomy" id="30732"/>
    <lineage>
        <taxon>Eukaryota</taxon>
        <taxon>Metazoa</taxon>
        <taxon>Chordata</taxon>
        <taxon>Craniata</taxon>
        <taxon>Vertebrata</taxon>
        <taxon>Euteleostomi</taxon>
        <taxon>Actinopterygii</taxon>
        <taxon>Neopterygii</taxon>
        <taxon>Teleostei</taxon>
        <taxon>Neoteleostei</taxon>
        <taxon>Acanthomorphata</taxon>
        <taxon>Ovalentaria</taxon>
        <taxon>Atherinomorphae</taxon>
        <taxon>Beloniformes</taxon>
        <taxon>Adrianichthyidae</taxon>
        <taxon>Oryziinae</taxon>
        <taxon>Oryzias</taxon>
    </lineage>
</organism>
<dbReference type="GO" id="GO:0004222">
    <property type="term" value="F:metalloendopeptidase activity"/>
    <property type="evidence" value="ECO:0007669"/>
    <property type="project" value="UniProtKB-UniRule"/>
</dbReference>
<keyword evidence="9" id="KW-0325">Glycoprotein</keyword>
<dbReference type="InterPro" id="IPR001506">
    <property type="entry name" value="Peptidase_M12A"/>
</dbReference>
<evidence type="ECO:0000259" key="15">
    <source>
        <dbReference type="PROSITE" id="PS51864"/>
    </source>
</evidence>
<dbReference type="InterPro" id="IPR024079">
    <property type="entry name" value="MetalloPept_cat_dom_sf"/>
</dbReference>
<comment type="subcellular location">
    <subcellularLocation>
        <location evidence="11">Zymogen granule</location>
    </subcellularLocation>
</comment>
<dbReference type="PaxDb" id="30732-ENSOMEP00000033203"/>
<keyword evidence="5 12" id="KW-0862">Zinc</keyword>
<feature type="compositionally biased region" description="Basic and acidic residues" evidence="14">
    <location>
        <begin position="23"/>
        <end position="42"/>
    </location>
</feature>
<proteinExistence type="predicted"/>
<dbReference type="Ensembl" id="ENSOMET00000026099.1">
    <property type="protein sequence ID" value="ENSOMEP00000033203.1"/>
    <property type="gene ID" value="ENSOMEG00000019048.1"/>
</dbReference>
<feature type="chain" id="PRO_5017100502" description="Metalloendopeptidase" evidence="13">
    <location>
        <begin position="19"/>
        <end position="307"/>
    </location>
</feature>
<dbReference type="SUPFAM" id="SSF55486">
    <property type="entry name" value="Metalloproteases ('zincins'), catalytic domain"/>
    <property type="match status" value="1"/>
</dbReference>
<keyword evidence="8" id="KW-1015">Disulfide bond</keyword>
<keyword evidence="2 12" id="KW-0479">Metal-binding</keyword>
<dbReference type="PANTHER" id="PTHR10127">
    <property type="entry name" value="DISCOIDIN, CUB, EGF, LAMININ , AND ZINC METALLOPROTEASE DOMAIN CONTAINING"/>
    <property type="match status" value="1"/>
</dbReference>
<reference evidence="16" key="2">
    <citation type="submission" date="2025-09" db="UniProtKB">
        <authorList>
            <consortium name="Ensembl"/>
        </authorList>
    </citation>
    <scope>IDENTIFICATION</scope>
</reference>
<feature type="binding site" evidence="12">
    <location>
        <position position="185"/>
    </location>
    <ligand>
        <name>Zn(2+)</name>
        <dbReference type="ChEBI" id="CHEBI:29105"/>
        <note>catalytic</note>
    </ligand>
</feature>
<dbReference type="Proteomes" id="UP000261560">
    <property type="component" value="Unplaced"/>
</dbReference>
<dbReference type="GO" id="GO:0008270">
    <property type="term" value="F:zinc ion binding"/>
    <property type="evidence" value="ECO:0007669"/>
    <property type="project" value="UniProtKB-UniRule"/>
</dbReference>
<evidence type="ECO:0000256" key="7">
    <source>
        <dbReference type="ARBA" id="ARBA00023145"/>
    </source>
</evidence>
<comment type="cofactor">
    <cofactor evidence="12 13">
        <name>Zn(2+)</name>
        <dbReference type="ChEBI" id="CHEBI:29105"/>
    </cofactor>
    <text evidence="12 13">Binds 1 zinc ion per subunit.</text>
</comment>
<evidence type="ECO:0000256" key="2">
    <source>
        <dbReference type="ARBA" id="ARBA00022723"/>
    </source>
</evidence>
<evidence type="ECO:0000256" key="5">
    <source>
        <dbReference type="ARBA" id="ARBA00022833"/>
    </source>
</evidence>
<keyword evidence="3 13" id="KW-0732">Signal</keyword>
<evidence type="ECO:0000256" key="9">
    <source>
        <dbReference type="ARBA" id="ARBA00023180"/>
    </source>
</evidence>